<name>A0ABY4QWD9_9ACTN</name>
<dbReference type="RefSeq" id="WP_249769810.1">
    <property type="nucleotide sequence ID" value="NZ_CP097332.1"/>
</dbReference>
<evidence type="ECO:0000259" key="1">
    <source>
        <dbReference type="Pfam" id="PF00364"/>
    </source>
</evidence>
<dbReference type="Gene3D" id="2.40.50.100">
    <property type="match status" value="1"/>
</dbReference>
<dbReference type="Proteomes" id="UP001056336">
    <property type="component" value="Chromosome"/>
</dbReference>
<reference evidence="2" key="2">
    <citation type="submission" date="2022-05" db="EMBL/GenBank/DDBJ databases">
        <authorList>
            <person name="Kim J.-S."/>
            <person name="Lee K."/>
            <person name="Suh M."/>
            <person name="Eom M."/>
            <person name="Kim J.-S."/>
            <person name="Kim D.-S."/>
            <person name="Ko S.-H."/>
            <person name="Shin Y."/>
            <person name="Lee J.-S."/>
        </authorList>
    </citation>
    <scope>NUCLEOTIDE SEQUENCE</scope>
    <source>
        <strain evidence="2">N237</strain>
    </source>
</reference>
<sequence length="73" mass="7474">MTSPSKGIFTRVQGLDEGETVVGGGRIGTIRTDRDEIAVVAPASGVLVEWLKHDGDIVGAGLPVARLSTGTEG</sequence>
<dbReference type="InterPro" id="IPR000089">
    <property type="entry name" value="Biotin_lipoyl"/>
</dbReference>
<dbReference type="EMBL" id="CP097332">
    <property type="protein sequence ID" value="UQX87315.1"/>
    <property type="molecule type" value="Genomic_DNA"/>
</dbReference>
<proteinExistence type="predicted"/>
<accession>A0ABY4QWD9</accession>
<dbReference type="SUPFAM" id="SSF51230">
    <property type="entry name" value="Single hybrid motif"/>
    <property type="match status" value="1"/>
</dbReference>
<feature type="domain" description="Lipoyl-binding" evidence="1">
    <location>
        <begin position="15"/>
        <end position="67"/>
    </location>
</feature>
<dbReference type="InterPro" id="IPR011053">
    <property type="entry name" value="Single_hybrid_motif"/>
</dbReference>
<gene>
    <name evidence="2" type="ORF">M6D93_13530</name>
</gene>
<keyword evidence="3" id="KW-1185">Reference proteome</keyword>
<reference evidence="2" key="1">
    <citation type="journal article" date="2018" name="Int. J. Syst. Evol. Microbiol.">
        <title>Jatrophihabitans telluris sp. nov., isolated from sediment soil of lava forest wetlands and the emended description of the genus Jatrophihabitans.</title>
        <authorList>
            <person name="Lee K.C."/>
            <person name="Suh M.K."/>
            <person name="Eom M.K."/>
            <person name="Kim K.K."/>
            <person name="Kim J.S."/>
            <person name="Kim D.S."/>
            <person name="Ko S.H."/>
            <person name="Shin Y.K."/>
            <person name="Lee J.S."/>
        </authorList>
    </citation>
    <scope>NUCLEOTIDE SEQUENCE</scope>
    <source>
        <strain evidence="2">N237</strain>
    </source>
</reference>
<evidence type="ECO:0000313" key="2">
    <source>
        <dbReference type="EMBL" id="UQX87315.1"/>
    </source>
</evidence>
<dbReference type="Pfam" id="PF00364">
    <property type="entry name" value="Biotin_lipoyl"/>
    <property type="match status" value="1"/>
</dbReference>
<evidence type="ECO:0000313" key="3">
    <source>
        <dbReference type="Proteomes" id="UP001056336"/>
    </source>
</evidence>
<protein>
    <recommendedName>
        <fullName evidence="1">Lipoyl-binding domain-containing protein</fullName>
    </recommendedName>
</protein>
<organism evidence="2 3">
    <name type="scientific">Jatrophihabitans telluris</name>
    <dbReference type="NCBI Taxonomy" id="2038343"/>
    <lineage>
        <taxon>Bacteria</taxon>
        <taxon>Bacillati</taxon>
        <taxon>Actinomycetota</taxon>
        <taxon>Actinomycetes</taxon>
        <taxon>Jatrophihabitantales</taxon>
        <taxon>Jatrophihabitantaceae</taxon>
        <taxon>Jatrophihabitans</taxon>
    </lineage>
</organism>